<protein>
    <submittedName>
        <fullName evidence="10">DUF2029 domain-containing protein</fullName>
    </submittedName>
</protein>
<dbReference type="GO" id="GO:0016758">
    <property type="term" value="F:hexosyltransferase activity"/>
    <property type="evidence" value="ECO:0007669"/>
    <property type="project" value="InterPro"/>
</dbReference>
<feature type="transmembrane region" description="Helical" evidence="9">
    <location>
        <begin position="133"/>
        <end position="154"/>
    </location>
</feature>
<dbReference type="AlphaFoldDB" id="A0A5J5L1G5"/>
<evidence type="ECO:0000313" key="10">
    <source>
        <dbReference type="EMBL" id="KAA9394801.1"/>
    </source>
</evidence>
<feature type="transmembrane region" description="Helical" evidence="9">
    <location>
        <begin position="166"/>
        <end position="186"/>
    </location>
</feature>
<comment type="similarity">
    <text evidence="7">Belongs to the glycosyltransferase 87 family.</text>
</comment>
<evidence type="ECO:0000256" key="2">
    <source>
        <dbReference type="ARBA" id="ARBA00022475"/>
    </source>
</evidence>
<proteinExistence type="inferred from homology"/>
<comment type="subcellular location">
    <subcellularLocation>
        <location evidence="1">Cell membrane</location>
        <topology evidence="1">Multi-pass membrane protein</topology>
    </subcellularLocation>
</comment>
<feature type="region of interest" description="Disordered" evidence="8">
    <location>
        <begin position="1"/>
        <end position="59"/>
    </location>
</feature>
<evidence type="ECO:0000256" key="1">
    <source>
        <dbReference type="ARBA" id="ARBA00004651"/>
    </source>
</evidence>
<feature type="transmembrane region" description="Helical" evidence="9">
    <location>
        <begin position="233"/>
        <end position="262"/>
    </location>
</feature>
<keyword evidence="3" id="KW-0808">Transferase</keyword>
<feature type="transmembrane region" description="Helical" evidence="9">
    <location>
        <begin position="369"/>
        <end position="396"/>
    </location>
</feature>
<dbReference type="Proteomes" id="UP000325957">
    <property type="component" value="Unassembled WGS sequence"/>
</dbReference>
<feature type="transmembrane region" description="Helical" evidence="9">
    <location>
        <begin position="198"/>
        <end position="227"/>
    </location>
</feature>
<dbReference type="InterPro" id="IPR018584">
    <property type="entry name" value="GT87"/>
</dbReference>
<feature type="compositionally biased region" description="Basic and acidic residues" evidence="8">
    <location>
        <begin position="14"/>
        <end position="30"/>
    </location>
</feature>
<evidence type="ECO:0000256" key="7">
    <source>
        <dbReference type="ARBA" id="ARBA00024033"/>
    </source>
</evidence>
<organism evidence="10 11">
    <name type="scientific">Kocuria coralli</name>
    <dbReference type="NCBI Taxonomy" id="1461025"/>
    <lineage>
        <taxon>Bacteria</taxon>
        <taxon>Bacillati</taxon>
        <taxon>Actinomycetota</taxon>
        <taxon>Actinomycetes</taxon>
        <taxon>Micrococcales</taxon>
        <taxon>Micrococcaceae</taxon>
        <taxon>Kocuria</taxon>
    </lineage>
</organism>
<dbReference type="GO" id="GO:0005886">
    <property type="term" value="C:plasma membrane"/>
    <property type="evidence" value="ECO:0007669"/>
    <property type="project" value="UniProtKB-SubCell"/>
</dbReference>
<accession>A0A5J5L1G5</accession>
<evidence type="ECO:0000256" key="8">
    <source>
        <dbReference type="SAM" id="MobiDB-lite"/>
    </source>
</evidence>
<evidence type="ECO:0000256" key="9">
    <source>
        <dbReference type="SAM" id="Phobius"/>
    </source>
</evidence>
<reference evidence="10 11" key="1">
    <citation type="submission" date="2019-05" db="EMBL/GenBank/DDBJ databases">
        <title>Kocuria coralli sp. nov., a novel actinobacterium isolated from coral reef seawater.</title>
        <authorList>
            <person name="Li J."/>
        </authorList>
    </citation>
    <scope>NUCLEOTIDE SEQUENCE [LARGE SCALE GENOMIC DNA]</scope>
    <source>
        <strain evidence="10 11">SCSIO 13007</strain>
    </source>
</reference>
<evidence type="ECO:0000256" key="4">
    <source>
        <dbReference type="ARBA" id="ARBA00022692"/>
    </source>
</evidence>
<feature type="region of interest" description="Disordered" evidence="8">
    <location>
        <begin position="471"/>
        <end position="496"/>
    </location>
</feature>
<keyword evidence="2" id="KW-1003">Cell membrane</keyword>
<keyword evidence="4 9" id="KW-0812">Transmembrane</keyword>
<evidence type="ECO:0000313" key="11">
    <source>
        <dbReference type="Proteomes" id="UP000325957"/>
    </source>
</evidence>
<dbReference type="EMBL" id="SZWF01000004">
    <property type="protein sequence ID" value="KAA9394801.1"/>
    <property type="molecule type" value="Genomic_DNA"/>
</dbReference>
<sequence length="496" mass="53952">MVGWPAGGEPGRYAGRDARWHRGGAELRAERRSRRGPVSTARGPGRPLDSAGGQGQTGEHSRVSFSASAWRWVLVACAVWTIGVSWLVRLPCHQLQWDGRLPYGGACYSDIPFLYARVGMVDGHFPYLVPDALLEYPVLQSVIATVTGVFSWAITPVTSVHVAQGIYFDVNAVTIAALWAVTVLVASKMIASPRVLLALALAPAVAATALINWDLWVVCVTVVALYFLRRERWVPAGVFLGLGTALKLWPFVLLGAVIVLGIRRRELRPVVTTAVSLVATWLVVNVPFYLWDREQWGYFWGFSSDRSAGFSSIYHVWDVAIGPALGYGELGAGTINVIAYGGFAVLCAGILALGLLARREPSIEQLSLLIVAAFVLTNKVYSPQFVLWLVPLVLLARPRVVEFLIWQAIEVFHWVAIFSWLNAVSWSDESLPAWTTTYVIAVLAHVVAVAGICALVIRDVLSGRAPRDLAPDAANLGPEHQGPASTAAERRESTNA</sequence>
<feature type="transmembrane region" description="Helical" evidence="9">
    <location>
        <begin position="403"/>
        <end position="421"/>
    </location>
</feature>
<feature type="compositionally biased region" description="Gly residues" evidence="8">
    <location>
        <begin position="1"/>
        <end position="10"/>
    </location>
</feature>
<keyword evidence="11" id="KW-1185">Reference proteome</keyword>
<gene>
    <name evidence="10" type="ORF">FCK90_04505</name>
</gene>
<dbReference type="InterPro" id="IPR016570">
    <property type="entry name" value="UCP010361"/>
</dbReference>
<keyword evidence="6 9" id="KW-0472">Membrane</keyword>
<evidence type="ECO:0000256" key="3">
    <source>
        <dbReference type="ARBA" id="ARBA00022679"/>
    </source>
</evidence>
<keyword evidence="5 9" id="KW-1133">Transmembrane helix</keyword>
<name>A0A5J5L1G5_9MICC</name>
<dbReference type="OrthoDB" id="581198at2"/>
<comment type="caution">
    <text evidence="10">The sequence shown here is derived from an EMBL/GenBank/DDBJ whole genome shotgun (WGS) entry which is preliminary data.</text>
</comment>
<feature type="transmembrane region" description="Helical" evidence="9">
    <location>
        <begin position="433"/>
        <end position="457"/>
    </location>
</feature>
<feature type="transmembrane region" description="Helical" evidence="9">
    <location>
        <begin position="269"/>
        <end position="291"/>
    </location>
</feature>
<feature type="transmembrane region" description="Helical" evidence="9">
    <location>
        <begin position="337"/>
        <end position="357"/>
    </location>
</feature>
<dbReference type="Pfam" id="PF09594">
    <property type="entry name" value="GT87"/>
    <property type="match status" value="1"/>
</dbReference>
<dbReference type="PIRSF" id="PIRSF010361">
    <property type="entry name" value="UCP010361"/>
    <property type="match status" value="1"/>
</dbReference>
<evidence type="ECO:0000256" key="6">
    <source>
        <dbReference type="ARBA" id="ARBA00023136"/>
    </source>
</evidence>
<feature type="transmembrane region" description="Helical" evidence="9">
    <location>
        <begin position="69"/>
        <end position="88"/>
    </location>
</feature>
<evidence type="ECO:0000256" key="5">
    <source>
        <dbReference type="ARBA" id="ARBA00022989"/>
    </source>
</evidence>